<dbReference type="EMBL" id="SBIP01000002">
    <property type="protein sequence ID" value="RWX78751.1"/>
    <property type="molecule type" value="Genomic_DNA"/>
</dbReference>
<evidence type="ECO:0008006" key="3">
    <source>
        <dbReference type="Google" id="ProtNLM"/>
    </source>
</evidence>
<dbReference type="Proteomes" id="UP000287687">
    <property type="component" value="Unassembled WGS sequence"/>
</dbReference>
<evidence type="ECO:0000313" key="1">
    <source>
        <dbReference type="EMBL" id="RWX78751.1"/>
    </source>
</evidence>
<keyword evidence="2" id="KW-1185">Reference proteome</keyword>
<accession>A0A444LIA2</accession>
<comment type="caution">
    <text evidence="1">The sequence shown here is derived from an EMBL/GenBank/DDBJ whole genome shotgun (WGS) entry which is preliminary data.</text>
</comment>
<evidence type="ECO:0000313" key="2">
    <source>
        <dbReference type="Proteomes" id="UP000287687"/>
    </source>
</evidence>
<protein>
    <recommendedName>
        <fullName evidence="3">J domain-containing protein</fullName>
    </recommendedName>
</protein>
<dbReference type="RefSeq" id="WP_128442728.1">
    <property type="nucleotide sequence ID" value="NZ_SBIP01000002.1"/>
</dbReference>
<sequence length="163" mass="18222">MLFGQSLFQSVVTRLKTEHEDDLEEATDESFRIRGLGMGFVASTTDEADVTGTGTEAYFAFLHDQPDLAVAETIAPPSPDEVVEHIPEPPAPAHLLRLTREEIADELAITAQDTEPSLAEKRRRFAKANHPDRVAPDYRDNANIRMQTANLLIDEAIKRLAWR</sequence>
<name>A0A444LIA2_9HYPH</name>
<gene>
    <name evidence="1" type="ORF">EPK99_09170</name>
</gene>
<proteinExistence type="predicted"/>
<organism evidence="1 2">
    <name type="scientific">Neorhizobium lilium</name>
    <dbReference type="NCBI Taxonomy" id="2503024"/>
    <lineage>
        <taxon>Bacteria</taxon>
        <taxon>Pseudomonadati</taxon>
        <taxon>Pseudomonadota</taxon>
        <taxon>Alphaproteobacteria</taxon>
        <taxon>Hyphomicrobiales</taxon>
        <taxon>Rhizobiaceae</taxon>
        <taxon>Rhizobium/Agrobacterium group</taxon>
        <taxon>Neorhizobium</taxon>
    </lineage>
</organism>
<dbReference type="OrthoDB" id="7932606at2"/>
<dbReference type="AlphaFoldDB" id="A0A444LIA2"/>
<reference evidence="1 2" key="1">
    <citation type="submission" date="2019-01" db="EMBL/GenBank/DDBJ databases">
        <title>The draft genome of Rhizobium sp. 24NR.</title>
        <authorList>
            <person name="Liu L."/>
            <person name="Liang L."/>
            <person name="Shi S."/>
            <person name="Xu L."/>
            <person name="Wang X."/>
            <person name="Li L."/>
            <person name="Zhang X."/>
        </authorList>
    </citation>
    <scope>NUCLEOTIDE SEQUENCE [LARGE SCALE GENOMIC DNA]</scope>
    <source>
        <strain evidence="1 2">24NR</strain>
    </source>
</reference>